<dbReference type="InterPro" id="IPR024455">
    <property type="entry name" value="Phage_capsid"/>
</dbReference>
<accession>A0A2M9GQ25</accession>
<reference evidence="4 5" key="1">
    <citation type="submission" date="2020-04" db="EMBL/GenBank/DDBJ databases">
        <authorList>
            <person name="De Canck E."/>
        </authorList>
    </citation>
    <scope>NUCLEOTIDE SEQUENCE [LARGE SCALE GENOMIC DNA]</scope>
    <source>
        <strain evidence="4 5">LMG 3328</strain>
    </source>
</reference>
<dbReference type="Pfam" id="PF05065">
    <property type="entry name" value="Phage_capsid"/>
    <property type="match status" value="1"/>
</dbReference>
<dbReference type="NCBIfam" id="TIGR01554">
    <property type="entry name" value="major_cap_HK97"/>
    <property type="match status" value="1"/>
</dbReference>
<dbReference type="Gene3D" id="3.30.2400.10">
    <property type="entry name" value="Major capsid protein gp5"/>
    <property type="match status" value="1"/>
</dbReference>
<organism evidence="4 5">
    <name type="scientific">Achromobacter ruhlandii</name>
    <dbReference type="NCBI Taxonomy" id="72557"/>
    <lineage>
        <taxon>Bacteria</taxon>
        <taxon>Pseudomonadati</taxon>
        <taxon>Pseudomonadota</taxon>
        <taxon>Betaproteobacteria</taxon>
        <taxon>Burkholderiales</taxon>
        <taxon>Alcaligenaceae</taxon>
        <taxon>Achromobacter</taxon>
    </lineage>
</organism>
<dbReference type="RefSeq" id="WP_100509545.1">
    <property type="nucleotide sequence ID" value="NZ_CADILE010000028.1"/>
</dbReference>
<name>A0A2M9GQ25_9BURK</name>
<feature type="compositionally biased region" description="Basic and acidic residues" evidence="2">
    <location>
        <begin position="17"/>
        <end position="37"/>
    </location>
</feature>
<evidence type="ECO:0000313" key="5">
    <source>
        <dbReference type="Proteomes" id="UP000494122"/>
    </source>
</evidence>
<proteinExistence type="predicted"/>
<dbReference type="EMBL" id="CADILE010000028">
    <property type="protein sequence ID" value="CAB3924956.1"/>
    <property type="molecule type" value="Genomic_DNA"/>
</dbReference>
<comment type="subcellular location">
    <subcellularLocation>
        <location evidence="1">Virion</location>
    </subcellularLocation>
</comment>
<dbReference type="Proteomes" id="UP000494122">
    <property type="component" value="Unassembled WGS sequence"/>
</dbReference>
<gene>
    <name evidence="4" type="ORF">LMG3328_05741</name>
</gene>
<evidence type="ECO:0000313" key="4">
    <source>
        <dbReference type="EMBL" id="CAB3924956.1"/>
    </source>
</evidence>
<dbReference type="InterPro" id="IPR054612">
    <property type="entry name" value="Phage_capsid-like_C"/>
</dbReference>
<feature type="domain" description="Phage capsid-like C-terminal" evidence="3">
    <location>
        <begin position="175"/>
        <end position="455"/>
    </location>
</feature>
<dbReference type="SUPFAM" id="SSF56563">
    <property type="entry name" value="Major capsid protein gp5"/>
    <property type="match status" value="1"/>
</dbReference>
<protein>
    <recommendedName>
        <fullName evidence="3">Phage capsid-like C-terminal domain-containing protein</fullName>
    </recommendedName>
</protein>
<feature type="region of interest" description="Disordered" evidence="2">
    <location>
        <begin position="15"/>
        <end position="49"/>
    </location>
</feature>
<evidence type="ECO:0000259" key="3">
    <source>
        <dbReference type="Pfam" id="PF05065"/>
    </source>
</evidence>
<sequence>MKTFAEQVADLQATRTAKVEESKSIARKAADESRSMDSGEAEQFDTLQGEIKRLDDDIARYSRLADIEKADKASAKPIDGKEKSEKIAVGGADRLPVQVKNTEKLEPGMGFARVARVKAIAHIEHMDPAQIAKSIYPDDEGLVKAFTKAAVPAANSGNATWAGNLILEVGGYFADFVEYLRARSVVGQISDRLRRLPFDTPVMIQGSAGAAKWTAEGAAKPLTQWTYTKTKLEPLKVAAIAAATKELLNRASVAADALIRDELARSVNAAIDGTFVSASAAVAGSTPAGIRNGVTPLTLNGDGSVEGIRCDAAAMLKELVGDNLSVAGAFWVMPETVAIDLSSAVNAMGAPAFPGVTPTGGTFMGLPVFTSQYIPTDSSGSVVMLIKGDEIFLGDEGGVQVSMSDQASLVMDDAPTMNSTTPTAAQVVSMFQTNSVAFLVERFINFAKRRPQAVVWANANWNPCA</sequence>
<dbReference type="Gene3D" id="3.30.2320.10">
    <property type="entry name" value="hypothetical protein PF0899 domain"/>
    <property type="match status" value="1"/>
</dbReference>
<dbReference type="AlphaFoldDB" id="A0A2M9GQ25"/>
<evidence type="ECO:0000256" key="2">
    <source>
        <dbReference type="SAM" id="MobiDB-lite"/>
    </source>
</evidence>
<evidence type="ECO:0000256" key="1">
    <source>
        <dbReference type="ARBA" id="ARBA00004328"/>
    </source>
</evidence>